<dbReference type="GO" id="GO:0046872">
    <property type="term" value="F:metal ion binding"/>
    <property type="evidence" value="ECO:0007669"/>
    <property type="project" value="UniProtKB-KW"/>
</dbReference>
<dbReference type="EMBL" id="AAEW02000010">
    <property type="protein sequence ID" value="EAT15541.1"/>
    <property type="molecule type" value="Genomic_DNA"/>
</dbReference>
<dbReference type="PANTHER" id="PTHR43016">
    <property type="entry name" value="PRESEQUENCE PROTEASE"/>
    <property type="match status" value="1"/>
</dbReference>
<dbReference type="InterPro" id="IPR011765">
    <property type="entry name" value="Pept_M16_N"/>
</dbReference>
<evidence type="ECO:0000256" key="4">
    <source>
        <dbReference type="ARBA" id="ARBA00022801"/>
    </source>
</evidence>
<keyword evidence="6" id="KW-0809">Transit peptide</keyword>
<keyword evidence="11" id="KW-1185">Reference proteome</keyword>
<evidence type="ECO:0000256" key="3">
    <source>
        <dbReference type="ARBA" id="ARBA00022723"/>
    </source>
</evidence>
<gene>
    <name evidence="10" type="ORF">Dace_1403</name>
</gene>
<dbReference type="InterPro" id="IPR055130">
    <property type="entry name" value="PreP_C"/>
</dbReference>
<keyword evidence="3" id="KW-0479">Metal-binding</keyword>
<evidence type="ECO:0000313" key="10">
    <source>
        <dbReference type="EMBL" id="EAT15541.1"/>
    </source>
</evidence>
<feature type="coiled-coil region" evidence="8">
    <location>
        <begin position="481"/>
        <end position="520"/>
    </location>
</feature>
<dbReference type="AlphaFoldDB" id="Q1JYV3"/>
<keyword evidence="8" id="KW-0175">Coiled coil</keyword>
<protein>
    <submittedName>
        <fullName evidence="10">Peptidase M16-like</fullName>
    </submittedName>
</protein>
<organism evidence="10 11">
    <name type="scientific">Desulfuromonas acetoxidans (strain DSM 684 / 11070)</name>
    <dbReference type="NCBI Taxonomy" id="281689"/>
    <lineage>
        <taxon>Bacteria</taxon>
        <taxon>Pseudomonadati</taxon>
        <taxon>Thermodesulfobacteriota</taxon>
        <taxon>Desulfuromonadia</taxon>
        <taxon>Desulfuromonadales</taxon>
        <taxon>Desulfuromonadaceae</taxon>
        <taxon>Desulfuromonas</taxon>
    </lineage>
</organism>
<dbReference type="OrthoDB" id="9762027at2"/>
<dbReference type="SMART" id="SM01264">
    <property type="entry name" value="M16C_associated"/>
    <property type="match status" value="1"/>
</dbReference>
<evidence type="ECO:0000256" key="2">
    <source>
        <dbReference type="ARBA" id="ARBA00022670"/>
    </source>
</evidence>
<keyword evidence="5" id="KW-0862">Zinc</keyword>
<dbReference type="RefSeq" id="WP_006000926.1">
    <property type="nucleotide sequence ID" value="NZ_AAEW02000010.1"/>
</dbReference>
<dbReference type="FunFam" id="3.30.830.10:FF:000013">
    <property type="entry name" value="Mitochondrial presequence protease"/>
    <property type="match status" value="1"/>
</dbReference>
<dbReference type="InterPro" id="IPR013578">
    <property type="entry name" value="Peptidase_M16C_assoc"/>
</dbReference>
<sequence length="983" mass="109795">MTDTNSTQAIPAAFTLVSTTDLPELNATLLQLRHNVTGARLVHIENEDTNNLFAVAFKTPPSDSTGVAHILEHTALCGSKNFPVRDPFFTMLKRSLNTFMNAFTASDWTCYPFSSQNHKDFYNLLDIYLDAAFFPLLRERDFAQEGHRLEFAQSDDPTSGLTFKGVVFNEMKGAMADPSSLLSRRTTRHLYPTTCYHHNSGGEPEDIPDLSWQQLRDFHAEFYHPSNACFFTYGNFPLADHLEVIEEKVLSQFQARAVNSEVPQEQRFTAPLTVKEPFPIDEQEELTGKSMVHLSWLCSDISDSYTRLSLTLLSQLLLGNSASPLYKALLDSGLGTNLTPGCGYHDDYRSTCFTVGLQGTDEDKSDQIENLVLETLRKIADDGFSRERIDAAIHRLELVNREVSGDSYPYAIMMMMRILGPWLHCDDPVSPLQLDENLTRLRKELDDGPFFENLIRTWLLDNPHRVNLCLHPDPTLTKEMEQKEQQRLKALEARLTDNDRQNLIDQAQTLQQAQEEKEDVSCLPSLELSDIDPKEPEIASETLAVGDHEVTFYPQPTNGLAYFNLYFPVSGVDAELHPYLPLFSSLLTQIGAGKYSYLEMAERIEAGTGGIRASVEILDDIASLDQYQPLLRLRGKALIRNVDNLAEILADVATSADFTDLERLATVIGQIKTSWENAIPGSGHSYAARAAAGHLTAAGQCREQWSGLTQFKQVKEIAKLKADQLTDLAAKMQKIAKQLLHSDSVHAAITAEQDDLESNRNAMQHLLERLPGLGHQDAMTTAATITPQAVQLGWATSIPVSYVTRVFRTVPLVHEDAAALKILAALLKANFLHREIREKGGAYGGMANSNSEAGVFSMLSYRDPHLSRTLDVYEQALQWVQSGDFDQEKIKEAVLAVFSAIDRPLSPGGVGAHEFANALQGMTLEIRQQFRQRLLAVTKEQLINVAQIYLTDKLAESPVSILSNDEILRQAQEQLPDMEIVRL</sequence>
<dbReference type="Pfam" id="PF05193">
    <property type="entry name" value="Peptidase_M16_C"/>
    <property type="match status" value="1"/>
</dbReference>
<dbReference type="Gene3D" id="3.30.830.10">
    <property type="entry name" value="Metalloenzyme, LuxS/M16 peptidase-like"/>
    <property type="match status" value="4"/>
</dbReference>
<feature type="domain" description="Peptidase M16C associated" evidence="9">
    <location>
        <begin position="470"/>
        <end position="717"/>
    </location>
</feature>
<dbReference type="Proteomes" id="UP000005695">
    <property type="component" value="Unassembled WGS sequence"/>
</dbReference>
<evidence type="ECO:0000259" key="9">
    <source>
        <dbReference type="SMART" id="SM01264"/>
    </source>
</evidence>
<evidence type="ECO:0000256" key="7">
    <source>
        <dbReference type="ARBA" id="ARBA00023049"/>
    </source>
</evidence>
<reference evidence="10" key="1">
    <citation type="submission" date="2006-05" db="EMBL/GenBank/DDBJ databases">
        <title>Annotation of the draft genome assembly of Desulfuromonas acetoxidans DSM 684.</title>
        <authorList>
            <consortium name="US DOE Joint Genome Institute (JGI-ORNL)"/>
            <person name="Larimer F."/>
            <person name="Land M."/>
            <person name="Hauser L."/>
        </authorList>
    </citation>
    <scope>NUCLEOTIDE SEQUENCE [LARGE SCALE GENOMIC DNA]</scope>
    <source>
        <strain evidence="10">DSM 684</strain>
    </source>
</reference>
<keyword evidence="2" id="KW-0645">Protease</keyword>
<keyword evidence="7" id="KW-0482">Metalloprotease</keyword>
<evidence type="ECO:0000313" key="11">
    <source>
        <dbReference type="Proteomes" id="UP000005695"/>
    </source>
</evidence>
<dbReference type="FunFam" id="3.30.830.10:FF:000009">
    <property type="entry name" value="Presequence protease, mitochondrial"/>
    <property type="match status" value="1"/>
</dbReference>
<evidence type="ECO:0000256" key="5">
    <source>
        <dbReference type="ARBA" id="ARBA00022833"/>
    </source>
</evidence>
<dbReference type="InterPro" id="IPR011249">
    <property type="entry name" value="Metalloenz_LuxS/M16"/>
</dbReference>
<comment type="caution">
    <text evidence="10">The sequence shown here is derived from an EMBL/GenBank/DDBJ whole genome shotgun (WGS) entry which is preliminary data.</text>
</comment>
<evidence type="ECO:0000256" key="8">
    <source>
        <dbReference type="SAM" id="Coils"/>
    </source>
</evidence>
<dbReference type="SUPFAM" id="SSF63411">
    <property type="entry name" value="LuxS/MPP-like metallohydrolase"/>
    <property type="match status" value="4"/>
</dbReference>
<dbReference type="FunFam" id="3.30.830.10:FF:000011">
    <property type="entry name" value="Presequence protease, mitochondrial"/>
    <property type="match status" value="1"/>
</dbReference>
<dbReference type="GO" id="GO:0008237">
    <property type="term" value="F:metallopeptidase activity"/>
    <property type="evidence" value="ECO:0007669"/>
    <property type="project" value="UniProtKB-KW"/>
</dbReference>
<dbReference type="InterPro" id="IPR007863">
    <property type="entry name" value="Peptidase_M16_C"/>
</dbReference>
<dbReference type="PANTHER" id="PTHR43016:SF13">
    <property type="entry name" value="PRESEQUENCE PROTEASE, MITOCHONDRIAL"/>
    <property type="match status" value="1"/>
</dbReference>
<keyword evidence="4" id="KW-0378">Hydrolase</keyword>
<evidence type="ECO:0000256" key="6">
    <source>
        <dbReference type="ARBA" id="ARBA00022946"/>
    </source>
</evidence>
<evidence type="ECO:0000256" key="1">
    <source>
        <dbReference type="ARBA" id="ARBA00001947"/>
    </source>
</evidence>
<dbReference type="Pfam" id="PF00675">
    <property type="entry name" value="Peptidase_M16"/>
    <property type="match status" value="1"/>
</dbReference>
<dbReference type="GO" id="GO:0006508">
    <property type="term" value="P:proteolysis"/>
    <property type="evidence" value="ECO:0007669"/>
    <property type="project" value="UniProtKB-KW"/>
</dbReference>
<comment type="cofactor">
    <cofactor evidence="1">
        <name>Zn(2+)</name>
        <dbReference type="ChEBI" id="CHEBI:29105"/>
    </cofactor>
</comment>
<accession>Q1JYV3</accession>
<dbReference type="Pfam" id="PF08367">
    <property type="entry name" value="M16C_assoc"/>
    <property type="match status" value="1"/>
</dbReference>
<dbReference type="Pfam" id="PF22516">
    <property type="entry name" value="PreP_C"/>
    <property type="match status" value="1"/>
</dbReference>
<proteinExistence type="predicted"/>
<name>Q1JYV3_DESA6</name>
<reference evidence="10" key="2">
    <citation type="submission" date="2006-05" db="EMBL/GenBank/DDBJ databases">
        <title>Sequencing of the draft genome and assembly of Desulfuromonas acetoxidans DSM 684.</title>
        <authorList>
            <consortium name="US DOE Joint Genome Institute (JGI-PGF)"/>
            <person name="Copeland A."/>
            <person name="Lucas S."/>
            <person name="Lapidus A."/>
            <person name="Barry K."/>
            <person name="Detter J.C."/>
            <person name="Glavina del Rio T."/>
            <person name="Hammon N."/>
            <person name="Israni S."/>
            <person name="Dalin E."/>
            <person name="Tice H."/>
            <person name="Bruce D."/>
            <person name="Pitluck S."/>
            <person name="Richardson P."/>
        </authorList>
    </citation>
    <scope>NUCLEOTIDE SEQUENCE [LARGE SCALE GENOMIC DNA]</scope>
    <source>
        <strain evidence="10">DSM 684</strain>
    </source>
</reference>